<geneLocation type="plasmid" evidence="1">
    <name>CLIT_20p</name>
</geneLocation>
<dbReference type="AlphaFoldDB" id="A0A069RJ08"/>
<protein>
    <submittedName>
        <fullName evidence="1">Uncharacterized protein</fullName>
    </submittedName>
</protein>
<keyword evidence="2" id="KW-1185">Reference proteome</keyword>
<gene>
    <name evidence="1" type="ORF">CLIT_20p00060</name>
</gene>
<dbReference type="Proteomes" id="UP000027946">
    <property type="component" value="Unassembled WGS sequence"/>
</dbReference>
<name>A0A069RJ08_PEPLI</name>
<reference evidence="1 2" key="1">
    <citation type="submission" date="2014-03" db="EMBL/GenBank/DDBJ databases">
        <title>Genome sequence of Clostridium litorale W6, DSM 5388.</title>
        <authorList>
            <person name="Poehlein A."/>
            <person name="Jagirdar A."/>
            <person name="Khonsari B."/>
            <person name="Chibani C.M."/>
            <person name="Gutierrez Gutierrez D.A."/>
            <person name="Davydova E."/>
            <person name="Alghaithi H.S."/>
            <person name="Nair K.P."/>
            <person name="Dhamotharan K."/>
            <person name="Chandran L."/>
            <person name="G W."/>
            <person name="Daniel R."/>
        </authorList>
    </citation>
    <scope>NUCLEOTIDE SEQUENCE [LARGE SCALE GENOMIC DNA]</scope>
    <source>
        <strain evidence="1 2">W6</strain>
        <plasmid evidence="1">CLIT_20p</plasmid>
    </source>
</reference>
<sequence length="197" mass="23151">MNKIQLVESEDYIAVLLAEKELSILDCDKDYVLAECNLQDLVGIEIIDFPEKLHLEIHDSKGFETYLFYEVQIKKMDCKMSLEFICHIPNKYWDHKWGLATYLEAIKKQVAFSESIKIGDFDFEDTWKRLSLIVEYDFPNNISSCISDASNQIKTLIKTAEISLGGFVWKNEYEQDEMLFCKEILTPLLHHDYRCNR</sequence>
<keyword evidence="1" id="KW-0614">Plasmid</keyword>
<proteinExistence type="predicted"/>
<accession>A0A069RJ08</accession>
<dbReference type="EMBL" id="JJMM01000001">
    <property type="protein sequence ID" value="KDR96793.1"/>
    <property type="molecule type" value="Genomic_DNA"/>
</dbReference>
<evidence type="ECO:0000313" key="1">
    <source>
        <dbReference type="EMBL" id="KDR96793.1"/>
    </source>
</evidence>
<organism evidence="1 2">
    <name type="scientific">Peptoclostridium litorale DSM 5388</name>
    <dbReference type="NCBI Taxonomy" id="1121324"/>
    <lineage>
        <taxon>Bacteria</taxon>
        <taxon>Bacillati</taxon>
        <taxon>Bacillota</taxon>
        <taxon>Clostridia</taxon>
        <taxon>Peptostreptococcales</taxon>
        <taxon>Peptoclostridiaceae</taxon>
        <taxon>Peptoclostridium</taxon>
    </lineage>
</organism>
<evidence type="ECO:0000313" key="2">
    <source>
        <dbReference type="Proteomes" id="UP000027946"/>
    </source>
</evidence>
<dbReference type="RefSeq" id="WP_038260652.1">
    <property type="nucleotide sequence ID" value="NZ_FSRH01000022.1"/>
</dbReference>
<comment type="caution">
    <text evidence="1">The sequence shown here is derived from an EMBL/GenBank/DDBJ whole genome shotgun (WGS) entry which is preliminary data.</text>
</comment>